<protein>
    <recommendedName>
        <fullName evidence="3">Glycoside hydrolase family 65 protein</fullName>
    </recommendedName>
</protein>
<dbReference type="Gene3D" id="1.50.10.10">
    <property type="match status" value="1"/>
</dbReference>
<dbReference type="Proteomes" id="UP000235786">
    <property type="component" value="Unassembled WGS sequence"/>
</dbReference>
<dbReference type="GO" id="GO:0005975">
    <property type="term" value="P:carbohydrate metabolic process"/>
    <property type="evidence" value="ECO:0007669"/>
    <property type="project" value="InterPro"/>
</dbReference>
<dbReference type="STRING" id="1149755.A0A2J6RA88"/>
<gene>
    <name evidence="1" type="ORF">L207DRAFT_466607</name>
</gene>
<dbReference type="SUPFAM" id="SSF48208">
    <property type="entry name" value="Six-hairpin glycosidases"/>
    <property type="match status" value="1"/>
</dbReference>
<name>A0A2J6RA88_HYAVF</name>
<dbReference type="AlphaFoldDB" id="A0A2J6RA88"/>
<dbReference type="OrthoDB" id="3534988at2759"/>
<sequence length="701" mass="78119">MRVEELVSLALATRCVKSHSIDRQAVVSQFNPVRYESSNSTPMQVGNGNFAFGVDVTGLQTFYPFGTLSSWGWHNFSLPNATDQNAPSDFTGLDWWTHGRLVNYDQPNPAEPLISNWLIQNPQRLNLARVGFWFDPNLTITESSLSNKSQTLDLYSGLITSHFTVLGSHVQVQVSADPDSDTVSIQIDSDLIKSGKLGVFFDFPYSDVNKFDAPFVGVWNLTSLHQTSIDQSDGQATIRHDIDSTTYYTSIQWNADASISGPINSTHRYVLAPATNSDSSLGLTVNFSPKPGQDFPDSVSVAHSSSDWWSDYWENGAFIDLTGADNANSTELQRRIILSQYNLAVNEAGKDSPQESGFVNNGWYGKFHMEMVFWHLGHWARWGKWSILGRAVPGIYERFLPSSIERASDQGYTGARWGKMSDPTGRSAPGEINSLLIWQQPHPFYFAELEYREFPSQKTLKKWDTILTQSAEFMASFAWWNATTEVYDLGPPMYPVSESTNPNATINPTFELAYWRFGLSLASTWKTRQQLPVPANWTHVLNNLAPLPVFNGTYPVYEGIPNMWVDPQSYYDHPAMSGIYGLLPPTAGFNLTVMQNTAKKIAQVWDFTQLFGWDFPMLAMNSVRLGDKEGAVNYLLDVNFPFDDVGMPIGGPRVATPYFPGASALLLAVAMMAGGWDGMNGAGPQFPDGWDVRVEGFSRGL</sequence>
<keyword evidence="2" id="KW-1185">Reference proteome</keyword>
<evidence type="ECO:0008006" key="3">
    <source>
        <dbReference type="Google" id="ProtNLM"/>
    </source>
</evidence>
<dbReference type="InterPro" id="IPR012341">
    <property type="entry name" value="6hp_glycosidase-like_sf"/>
</dbReference>
<evidence type="ECO:0000313" key="2">
    <source>
        <dbReference type="Proteomes" id="UP000235786"/>
    </source>
</evidence>
<dbReference type="GO" id="GO:0003824">
    <property type="term" value="F:catalytic activity"/>
    <property type="evidence" value="ECO:0007669"/>
    <property type="project" value="UniProtKB-ARBA"/>
</dbReference>
<proteinExistence type="predicted"/>
<accession>A0A2J6RA88</accession>
<organism evidence="1 2">
    <name type="scientific">Hyaloscypha variabilis (strain UAMH 11265 / GT02V1 / F)</name>
    <name type="common">Meliniomyces variabilis</name>
    <dbReference type="NCBI Taxonomy" id="1149755"/>
    <lineage>
        <taxon>Eukaryota</taxon>
        <taxon>Fungi</taxon>
        <taxon>Dikarya</taxon>
        <taxon>Ascomycota</taxon>
        <taxon>Pezizomycotina</taxon>
        <taxon>Leotiomycetes</taxon>
        <taxon>Helotiales</taxon>
        <taxon>Hyaloscyphaceae</taxon>
        <taxon>Hyaloscypha</taxon>
        <taxon>Hyaloscypha variabilis</taxon>
    </lineage>
</organism>
<reference evidence="1 2" key="1">
    <citation type="submission" date="2016-04" db="EMBL/GenBank/DDBJ databases">
        <title>A degradative enzymes factory behind the ericoid mycorrhizal symbiosis.</title>
        <authorList>
            <consortium name="DOE Joint Genome Institute"/>
            <person name="Martino E."/>
            <person name="Morin E."/>
            <person name="Grelet G."/>
            <person name="Kuo A."/>
            <person name="Kohler A."/>
            <person name="Daghino S."/>
            <person name="Barry K."/>
            <person name="Choi C."/>
            <person name="Cichocki N."/>
            <person name="Clum A."/>
            <person name="Copeland A."/>
            <person name="Hainaut M."/>
            <person name="Haridas S."/>
            <person name="Labutti K."/>
            <person name="Lindquist E."/>
            <person name="Lipzen A."/>
            <person name="Khouja H.-R."/>
            <person name="Murat C."/>
            <person name="Ohm R."/>
            <person name="Olson A."/>
            <person name="Spatafora J."/>
            <person name="Veneault-Fourrey C."/>
            <person name="Henrissat B."/>
            <person name="Grigoriev I."/>
            <person name="Martin F."/>
            <person name="Perotto S."/>
        </authorList>
    </citation>
    <scope>NUCLEOTIDE SEQUENCE [LARGE SCALE GENOMIC DNA]</scope>
    <source>
        <strain evidence="1 2">F</strain>
    </source>
</reference>
<dbReference type="InterPro" id="IPR008928">
    <property type="entry name" value="6-hairpin_glycosidase_sf"/>
</dbReference>
<dbReference type="EMBL" id="KZ613952">
    <property type="protein sequence ID" value="PMD35421.1"/>
    <property type="molecule type" value="Genomic_DNA"/>
</dbReference>
<evidence type="ECO:0000313" key="1">
    <source>
        <dbReference type="EMBL" id="PMD35421.1"/>
    </source>
</evidence>